<comment type="catalytic activity">
    <reaction evidence="3">
        <text>alpha-L-fucose = beta-L-fucose</text>
        <dbReference type="Rhea" id="RHEA:25580"/>
        <dbReference type="ChEBI" id="CHEBI:42548"/>
        <dbReference type="ChEBI" id="CHEBI:42589"/>
        <dbReference type="EC" id="5.1.3.29"/>
    </reaction>
</comment>
<dbReference type="PANTHER" id="PTHR31690">
    <property type="entry name" value="FUCOSE MUTAROTASE"/>
    <property type="match status" value="1"/>
</dbReference>
<dbReference type="EMBL" id="JBBUTI010000008">
    <property type="protein sequence ID" value="MEK8047274.1"/>
    <property type="molecule type" value="Genomic_DNA"/>
</dbReference>
<dbReference type="RefSeq" id="WP_341399577.1">
    <property type="nucleotide sequence ID" value="NZ_JBBUTI010000008.1"/>
</dbReference>
<dbReference type="InterPro" id="IPR023750">
    <property type="entry name" value="RbsD-like_sf"/>
</dbReference>
<dbReference type="InterPro" id="IPR007721">
    <property type="entry name" value="RbsD_FucU"/>
</dbReference>
<evidence type="ECO:0000313" key="4">
    <source>
        <dbReference type="EMBL" id="MEK8047274.1"/>
    </source>
</evidence>
<reference evidence="4 5" key="1">
    <citation type="submission" date="2024-04" db="EMBL/GenBank/DDBJ databases">
        <title>Novel species of the genus Ideonella isolated from streams.</title>
        <authorList>
            <person name="Lu H."/>
        </authorList>
    </citation>
    <scope>NUCLEOTIDE SEQUENCE [LARGE SCALE GENOMIC DNA]</scope>
    <source>
        <strain evidence="4 5">LYT19W</strain>
    </source>
</reference>
<comment type="caution">
    <text evidence="4">The sequence shown here is derived from an EMBL/GenBank/DDBJ whole genome shotgun (WGS) entry which is preliminary data.</text>
</comment>
<name>A0ABU9C5X2_9BURK</name>
<dbReference type="PANTHER" id="PTHR31690:SF4">
    <property type="entry name" value="FUCOSE MUTAROTASE"/>
    <property type="match status" value="1"/>
</dbReference>
<keyword evidence="2" id="KW-0413">Isomerase</keyword>
<evidence type="ECO:0000256" key="1">
    <source>
        <dbReference type="ARBA" id="ARBA00000223"/>
    </source>
</evidence>
<proteinExistence type="predicted"/>
<dbReference type="InterPro" id="IPR050443">
    <property type="entry name" value="RbsD/FucU_mutarotase"/>
</dbReference>
<keyword evidence="5" id="KW-1185">Reference proteome</keyword>
<evidence type="ECO:0000313" key="5">
    <source>
        <dbReference type="Proteomes" id="UP001379945"/>
    </source>
</evidence>
<dbReference type="Pfam" id="PF05025">
    <property type="entry name" value="RbsD_FucU"/>
    <property type="match status" value="1"/>
</dbReference>
<comment type="catalytic activity">
    <reaction evidence="1">
        <text>beta-D-ribopyranose = beta-D-ribofuranose</text>
        <dbReference type="Rhea" id="RHEA:25432"/>
        <dbReference type="ChEBI" id="CHEBI:27476"/>
        <dbReference type="ChEBI" id="CHEBI:47002"/>
        <dbReference type="EC" id="5.4.99.62"/>
    </reaction>
</comment>
<organism evidence="4 5">
    <name type="scientific">Ideonella margarita</name>
    <dbReference type="NCBI Taxonomy" id="2984191"/>
    <lineage>
        <taxon>Bacteria</taxon>
        <taxon>Pseudomonadati</taxon>
        <taxon>Pseudomonadota</taxon>
        <taxon>Betaproteobacteria</taxon>
        <taxon>Burkholderiales</taxon>
        <taxon>Sphaerotilaceae</taxon>
        <taxon>Ideonella</taxon>
    </lineage>
</organism>
<dbReference type="SUPFAM" id="SSF102546">
    <property type="entry name" value="RbsD-like"/>
    <property type="match status" value="1"/>
</dbReference>
<evidence type="ECO:0000256" key="3">
    <source>
        <dbReference type="ARBA" id="ARBA00036324"/>
    </source>
</evidence>
<dbReference type="Gene3D" id="3.40.1650.10">
    <property type="entry name" value="RbsD-like domain"/>
    <property type="match status" value="1"/>
</dbReference>
<dbReference type="Proteomes" id="UP001379945">
    <property type="component" value="Unassembled WGS sequence"/>
</dbReference>
<sequence>MLKGIPPLLTPDLLKVLAQMGHGDEIVIADANFTAHTLAQGPHGPKPLIHLPGASVQQVAEAVLALLPLDAAVEQPVAYMQVCAQPPGWQSAQQRSVIEMLVQGGHASAAQCQPTERFAFYDRVRQAHAIVLTGELQPYGNFLFKKGVIGEVLVP</sequence>
<accession>A0ABU9C5X2</accession>
<protein>
    <submittedName>
        <fullName evidence="4">RbsD/FucU domain-containing protein</fullName>
    </submittedName>
</protein>
<evidence type="ECO:0000256" key="2">
    <source>
        <dbReference type="ARBA" id="ARBA00023235"/>
    </source>
</evidence>
<gene>
    <name evidence="4" type="ORF">AACH00_13015</name>
</gene>